<keyword evidence="5" id="KW-1185">Reference proteome</keyword>
<reference evidence="4 5" key="1">
    <citation type="journal article" date="2003" name="Nature">
        <title>The genome of a motile marine Synechococcus.</title>
        <authorList>
            <person name="Palenik B."/>
            <person name="Brahamsha B."/>
            <person name="Larimer F."/>
            <person name="Land M."/>
            <person name="Hauser L."/>
            <person name="Chain P."/>
            <person name="Lamerdin J."/>
            <person name="Regala W."/>
            <person name="Allen E.A."/>
            <person name="McCarren J."/>
            <person name="Paulsen I."/>
            <person name="Dufresne A."/>
            <person name="Partensky F."/>
            <person name="Webb E."/>
            <person name="Waterbury J."/>
        </authorList>
    </citation>
    <scope>NUCLEOTIDE SEQUENCE [LARGE SCALE GENOMIC DNA]</scope>
    <source>
        <strain evidence="4 5">WH8102</strain>
    </source>
</reference>
<feature type="domain" description="FAD-binding PCMH-type" evidence="3">
    <location>
        <begin position="68"/>
        <end position="242"/>
    </location>
</feature>
<evidence type="ECO:0000313" key="5">
    <source>
        <dbReference type="Proteomes" id="UP000001422"/>
    </source>
</evidence>
<dbReference type="GO" id="GO:1903457">
    <property type="term" value="P:lactate catabolic process"/>
    <property type="evidence" value="ECO:0007669"/>
    <property type="project" value="TreeGrafter"/>
</dbReference>
<dbReference type="SUPFAM" id="SSF55103">
    <property type="entry name" value="FAD-linked oxidases, C-terminal domain"/>
    <property type="match status" value="1"/>
</dbReference>
<gene>
    <name evidence="4" type="ordered locus">SYNW1637</name>
</gene>
<dbReference type="eggNOG" id="COG0277">
    <property type="taxonomic scope" value="Bacteria"/>
</dbReference>
<sequence>MVVGGSPEGARPHLDVPPRLMASTESLTTLAAELATADDLELLQGAADLQRYSKDAYDYSPILQPQLESCRADLVVRPLTVAGVERLAAACGRHGVPLTLRGSGTGNYGQSVPLEGGVVMLSGALREVEHLDPSTGVVMVQPGCLMRDLDQHLRAHGRQLRLLPSTWRSASIGGFLAGGSGGIGSIRWGFLRDPGHLLGAELITVEREPRRLQLDATEAEALNHAYGTNGILTRLQLATAPAVNWHQISIDVETWGAAVALLQRCTRSAVELHLATLLERSVLQCLPAWSGPESDRHRLLLLVAPDGVSTLARLAAASGAVLHDLGPEDLGGGQGLRDLSWNHTTLHKRSEDAGWTYLQMLLPEPELPAMEQLKQRWGDALLWHLEGVRQQGAARLAALPLVRWSSTEQLDALMRDCREVGAVLFNPHVITVEDGGLGVVDGDQVAAKHRYDPEGLLNPGKLRGWLESISSPGCPGSPHLSRG</sequence>
<proteinExistence type="predicted"/>
<dbReference type="InterPro" id="IPR016166">
    <property type="entry name" value="FAD-bd_PCMH"/>
</dbReference>
<evidence type="ECO:0000256" key="2">
    <source>
        <dbReference type="ARBA" id="ARBA00022827"/>
    </source>
</evidence>
<dbReference type="Gene3D" id="3.30.465.10">
    <property type="match status" value="1"/>
</dbReference>
<dbReference type="Proteomes" id="UP000001422">
    <property type="component" value="Chromosome"/>
</dbReference>
<organism evidence="4 5">
    <name type="scientific">Parasynechococcus marenigrum (strain WH8102)</name>
    <dbReference type="NCBI Taxonomy" id="84588"/>
    <lineage>
        <taxon>Bacteria</taxon>
        <taxon>Bacillati</taxon>
        <taxon>Cyanobacteriota</taxon>
        <taxon>Cyanophyceae</taxon>
        <taxon>Synechococcales</taxon>
        <taxon>Prochlorococcaceae</taxon>
        <taxon>Parasynechococcus</taxon>
        <taxon>Parasynechococcus marenigrum</taxon>
    </lineage>
</organism>
<dbReference type="InterPro" id="IPR016164">
    <property type="entry name" value="FAD-linked_Oxase-like_C"/>
</dbReference>
<dbReference type="SUPFAM" id="SSF56176">
    <property type="entry name" value="FAD-binding/transporter-associated domain-like"/>
    <property type="match status" value="1"/>
</dbReference>
<dbReference type="InterPro" id="IPR016169">
    <property type="entry name" value="FAD-bd_PCMH_sub2"/>
</dbReference>
<evidence type="ECO:0000259" key="3">
    <source>
        <dbReference type="PROSITE" id="PS51387"/>
    </source>
</evidence>
<dbReference type="InterPro" id="IPR036318">
    <property type="entry name" value="FAD-bd_PCMH-like_sf"/>
</dbReference>
<dbReference type="EMBL" id="BX569693">
    <property type="protein sequence ID" value="CAE08152.1"/>
    <property type="molecule type" value="Genomic_DNA"/>
</dbReference>
<dbReference type="InterPro" id="IPR006094">
    <property type="entry name" value="Oxid_FAD_bind_N"/>
</dbReference>
<keyword evidence="2" id="KW-0274">FAD</keyword>
<dbReference type="GO" id="GO:0008720">
    <property type="term" value="F:D-lactate dehydrogenase (NAD+) activity"/>
    <property type="evidence" value="ECO:0007669"/>
    <property type="project" value="TreeGrafter"/>
</dbReference>
<dbReference type="AlphaFoldDB" id="Q7U5R3"/>
<protein>
    <recommendedName>
        <fullName evidence="3">FAD-binding PCMH-type domain-containing protein</fullName>
    </recommendedName>
</protein>
<dbReference type="GO" id="GO:0071949">
    <property type="term" value="F:FAD binding"/>
    <property type="evidence" value="ECO:0007669"/>
    <property type="project" value="InterPro"/>
</dbReference>
<evidence type="ECO:0000313" key="4">
    <source>
        <dbReference type="EMBL" id="CAE08152.1"/>
    </source>
</evidence>
<accession>Q7U5R3</accession>
<dbReference type="PANTHER" id="PTHR11748">
    <property type="entry name" value="D-LACTATE DEHYDROGENASE"/>
    <property type="match status" value="1"/>
</dbReference>
<dbReference type="PANTHER" id="PTHR11748:SF119">
    <property type="entry name" value="D-2-HYDROXYGLUTARATE DEHYDROGENASE"/>
    <property type="match status" value="1"/>
</dbReference>
<dbReference type="STRING" id="84588.SYNW1637"/>
<dbReference type="GO" id="GO:0004458">
    <property type="term" value="F:D-lactate dehydrogenase (cytochrome) activity"/>
    <property type="evidence" value="ECO:0007669"/>
    <property type="project" value="TreeGrafter"/>
</dbReference>
<dbReference type="KEGG" id="syw:SYNW1637"/>
<evidence type="ECO:0000256" key="1">
    <source>
        <dbReference type="ARBA" id="ARBA00022630"/>
    </source>
</evidence>
<dbReference type="Pfam" id="PF01565">
    <property type="entry name" value="FAD_binding_4"/>
    <property type="match status" value="1"/>
</dbReference>
<name>Q7U5R3_PARMW</name>
<dbReference type="HOGENOM" id="CLU_606425_0_0_3"/>
<keyword evidence="1" id="KW-0285">Flavoprotein</keyword>
<dbReference type="PROSITE" id="PS51387">
    <property type="entry name" value="FAD_PCMH"/>
    <property type="match status" value="1"/>
</dbReference>